<evidence type="ECO:0000256" key="5">
    <source>
        <dbReference type="ARBA" id="ARBA00023242"/>
    </source>
</evidence>
<name>A0A1B6JKA2_9HEMI</name>
<evidence type="ECO:0000256" key="1">
    <source>
        <dbReference type="ARBA" id="ARBA00004123"/>
    </source>
</evidence>
<dbReference type="GO" id="GO:0000124">
    <property type="term" value="C:SAGA complex"/>
    <property type="evidence" value="ECO:0007669"/>
    <property type="project" value="TreeGrafter"/>
</dbReference>
<dbReference type="GO" id="GO:0046982">
    <property type="term" value="F:protein heterodimerization activity"/>
    <property type="evidence" value="ECO:0007669"/>
    <property type="project" value="InterPro"/>
</dbReference>
<evidence type="ECO:0000256" key="4">
    <source>
        <dbReference type="ARBA" id="ARBA00023163"/>
    </source>
</evidence>
<evidence type="ECO:0000256" key="2">
    <source>
        <dbReference type="ARBA" id="ARBA00007646"/>
    </source>
</evidence>
<sequence>YKYSTDIIEDAILYARYADRDNVTVKDMKLALQMKVGKYFLPAPPRTFLQASAEVTNSKPLTLPDSENLLRVPHIGSGLYGAEYTVEQREPNPKRRKIH</sequence>
<dbReference type="Pfam" id="PF02291">
    <property type="entry name" value="TFIID-31kDa"/>
    <property type="match status" value="1"/>
</dbReference>
<organism evidence="6">
    <name type="scientific">Homalodisca liturata</name>
    <dbReference type="NCBI Taxonomy" id="320908"/>
    <lineage>
        <taxon>Eukaryota</taxon>
        <taxon>Metazoa</taxon>
        <taxon>Ecdysozoa</taxon>
        <taxon>Arthropoda</taxon>
        <taxon>Hexapoda</taxon>
        <taxon>Insecta</taxon>
        <taxon>Pterygota</taxon>
        <taxon>Neoptera</taxon>
        <taxon>Paraneoptera</taxon>
        <taxon>Hemiptera</taxon>
        <taxon>Auchenorrhyncha</taxon>
        <taxon>Membracoidea</taxon>
        <taxon>Cicadellidae</taxon>
        <taxon>Cicadellinae</taxon>
        <taxon>Proconiini</taxon>
        <taxon>Homalodisca</taxon>
    </lineage>
</organism>
<evidence type="ECO:0000256" key="3">
    <source>
        <dbReference type="ARBA" id="ARBA00023015"/>
    </source>
</evidence>
<accession>A0A1B6JKA2</accession>
<dbReference type="GO" id="GO:0003713">
    <property type="term" value="F:transcription coactivator activity"/>
    <property type="evidence" value="ECO:0007669"/>
    <property type="project" value="TreeGrafter"/>
</dbReference>
<gene>
    <name evidence="6" type="ORF">g.57662</name>
</gene>
<comment type="similarity">
    <text evidence="2">Belongs to the TAF9 family.</text>
</comment>
<dbReference type="GO" id="GO:0005669">
    <property type="term" value="C:transcription factor TFIID complex"/>
    <property type="evidence" value="ECO:0007669"/>
    <property type="project" value="TreeGrafter"/>
</dbReference>
<keyword evidence="3" id="KW-0805">Transcription regulation</keyword>
<dbReference type="Gene3D" id="1.10.20.10">
    <property type="entry name" value="Histone, subunit A"/>
    <property type="match status" value="1"/>
</dbReference>
<dbReference type="GO" id="GO:0051123">
    <property type="term" value="P:RNA polymerase II preinitiation complex assembly"/>
    <property type="evidence" value="ECO:0007669"/>
    <property type="project" value="TreeGrafter"/>
</dbReference>
<dbReference type="InterPro" id="IPR009072">
    <property type="entry name" value="Histone-fold"/>
</dbReference>
<keyword evidence="5" id="KW-0539">Nucleus</keyword>
<keyword evidence="4" id="KW-0804">Transcription</keyword>
<dbReference type="PANTHER" id="PTHR48068">
    <property type="entry name" value="TAF9 RNA POLYMERASE II, TATA BOX-BINDING PROTEIN (TBP)-ASSOCIATED FACTOR"/>
    <property type="match status" value="1"/>
</dbReference>
<evidence type="ECO:0008006" key="7">
    <source>
        <dbReference type="Google" id="ProtNLM"/>
    </source>
</evidence>
<dbReference type="InterPro" id="IPR003162">
    <property type="entry name" value="TFIID-31"/>
</dbReference>
<dbReference type="SUPFAM" id="SSF47113">
    <property type="entry name" value="Histone-fold"/>
    <property type="match status" value="1"/>
</dbReference>
<reference evidence="6" key="1">
    <citation type="submission" date="2015-11" db="EMBL/GenBank/DDBJ databases">
        <title>De novo transcriptome assembly of four potential Pierce s Disease insect vectors from Arizona vineyards.</title>
        <authorList>
            <person name="Tassone E.E."/>
        </authorList>
    </citation>
    <scope>NUCLEOTIDE SEQUENCE</scope>
</reference>
<evidence type="ECO:0000313" key="6">
    <source>
        <dbReference type="EMBL" id="JAS99343.1"/>
    </source>
</evidence>
<proteinExistence type="inferred from homology"/>
<protein>
    <recommendedName>
        <fullName evidence="7">TATA box binding protein associated factor (TAF) histone-like fold domain-containing protein</fullName>
    </recommendedName>
</protein>
<dbReference type="AlphaFoldDB" id="A0A1B6JKA2"/>
<dbReference type="InterPro" id="IPR051431">
    <property type="entry name" value="TFIID_subunit_9"/>
</dbReference>
<dbReference type="EMBL" id="GECU01008363">
    <property type="protein sequence ID" value="JAS99343.1"/>
    <property type="molecule type" value="Transcribed_RNA"/>
</dbReference>
<feature type="non-terminal residue" evidence="6">
    <location>
        <position position="1"/>
    </location>
</feature>
<dbReference type="GO" id="GO:0016251">
    <property type="term" value="F:RNA polymerase II general transcription initiation factor activity"/>
    <property type="evidence" value="ECO:0007669"/>
    <property type="project" value="TreeGrafter"/>
</dbReference>
<comment type="subcellular location">
    <subcellularLocation>
        <location evidence="1">Nucleus</location>
    </subcellularLocation>
</comment>
<dbReference type="PANTHER" id="PTHR48068:SF4">
    <property type="entry name" value="TATA-BOX BINDING PROTEIN ASSOCIATED FACTOR 9"/>
    <property type="match status" value="1"/>
</dbReference>